<dbReference type="GO" id="GO:0008061">
    <property type="term" value="F:chitin binding"/>
    <property type="evidence" value="ECO:0007669"/>
    <property type="project" value="UniProtKB-KW"/>
</dbReference>
<keyword evidence="1" id="KW-0147">Chitin-binding</keyword>
<reference evidence="8 9" key="1">
    <citation type="journal article" date="2015" name="Nat. Commun.">
        <title>Outbred genome sequencing and CRISPR/Cas9 gene editing in butterflies.</title>
        <authorList>
            <person name="Li X."/>
            <person name="Fan D."/>
            <person name="Zhang W."/>
            <person name="Liu G."/>
            <person name="Zhang L."/>
            <person name="Zhao L."/>
            <person name="Fang X."/>
            <person name="Chen L."/>
            <person name="Dong Y."/>
            <person name="Chen Y."/>
            <person name="Ding Y."/>
            <person name="Zhao R."/>
            <person name="Feng M."/>
            <person name="Zhu Y."/>
            <person name="Feng Y."/>
            <person name="Jiang X."/>
            <person name="Zhu D."/>
            <person name="Xiang H."/>
            <person name="Feng X."/>
            <person name="Li S."/>
            <person name="Wang J."/>
            <person name="Zhang G."/>
            <person name="Kronforst M.R."/>
            <person name="Wang W."/>
        </authorList>
    </citation>
    <scope>NUCLEOTIDE SEQUENCE [LARGE SCALE GENOMIC DNA]</scope>
    <source>
        <strain evidence="8">Ya'a_city_454_Pm</strain>
        <tissue evidence="8">Whole body</tissue>
    </source>
</reference>
<protein>
    <submittedName>
        <fullName evidence="8">Endochitinase</fullName>
    </submittedName>
</protein>
<name>A0A0N1PHN2_PAPMA</name>
<dbReference type="SUPFAM" id="SSF57625">
    <property type="entry name" value="Invertebrate chitin-binding proteins"/>
    <property type="match status" value="1"/>
</dbReference>
<evidence type="ECO:0000256" key="3">
    <source>
        <dbReference type="ARBA" id="ARBA00022737"/>
    </source>
</evidence>
<gene>
    <name evidence="8" type="ORF">RR48_02422</name>
</gene>
<keyword evidence="5" id="KW-0325">Glycoprotein</keyword>
<evidence type="ECO:0000256" key="2">
    <source>
        <dbReference type="ARBA" id="ARBA00022729"/>
    </source>
</evidence>
<dbReference type="AlphaFoldDB" id="A0A0N1PHN2"/>
<evidence type="ECO:0000259" key="7">
    <source>
        <dbReference type="PROSITE" id="PS50940"/>
    </source>
</evidence>
<feature type="domain" description="Chitin-binding type-2" evidence="7">
    <location>
        <begin position="57"/>
        <end position="114"/>
    </location>
</feature>
<evidence type="ECO:0000256" key="1">
    <source>
        <dbReference type="ARBA" id="ARBA00022669"/>
    </source>
</evidence>
<evidence type="ECO:0000313" key="9">
    <source>
        <dbReference type="Proteomes" id="UP000053240"/>
    </source>
</evidence>
<keyword evidence="4" id="KW-1015">Disulfide bond</keyword>
<dbReference type="PROSITE" id="PS50940">
    <property type="entry name" value="CHIT_BIND_II"/>
    <property type="match status" value="1"/>
</dbReference>
<accession>A0A0N1PHN2</accession>
<evidence type="ECO:0000256" key="6">
    <source>
        <dbReference type="SAM" id="SignalP"/>
    </source>
</evidence>
<feature type="signal peptide" evidence="6">
    <location>
        <begin position="1"/>
        <end position="20"/>
    </location>
</feature>
<dbReference type="InterPro" id="IPR036508">
    <property type="entry name" value="Chitin-bd_dom_sf"/>
</dbReference>
<dbReference type="InterPro" id="IPR002557">
    <property type="entry name" value="Chitin-bd_dom"/>
</dbReference>
<proteinExistence type="predicted"/>
<dbReference type="Gene3D" id="2.170.140.10">
    <property type="entry name" value="Chitin binding domain"/>
    <property type="match status" value="1"/>
</dbReference>
<keyword evidence="2 6" id="KW-0732">Signal</keyword>
<dbReference type="PANTHER" id="PTHR23301:SF0">
    <property type="entry name" value="CHITIN-BINDING TYPE-2 DOMAIN-CONTAINING PROTEIN-RELATED"/>
    <property type="match status" value="1"/>
</dbReference>
<keyword evidence="3" id="KW-0677">Repeat</keyword>
<keyword evidence="9" id="KW-1185">Reference proteome</keyword>
<sequence length="114" mass="12474">MATHTMLFSLLLLGLWGCLADDLHADNGHPILPLPHVQPLLYRNNIPARCVASYVADVSCAGVGEDQLLPHPADCELFYYCVGDVAICRQCPAGLHFNPTKHVCDYANRAGCRQ</sequence>
<evidence type="ECO:0000313" key="8">
    <source>
        <dbReference type="EMBL" id="KPJ20164.1"/>
    </source>
</evidence>
<dbReference type="GO" id="GO:0005576">
    <property type="term" value="C:extracellular region"/>
    <property type="evidence" value="ECO:0007669"/>
    <property type="project" value="InterPro"/>
</dbReference>
<evidence type="ECO:0000256" key="4">
    <source>
        <dbReference type="ARBA" id="ARBA00023157"/>
    </source>
</evidence>
<dbReference type="Proteomes" id="UP000053240">
    <property type="component" value="Unassembled WGS sequence"/>
</dbReference>
<dbReference type="KEGG" id="pmac:106709841"/>
<feature type="chain" id="PRO_5005879783" evidence="6">
    <location>
        <begin position="21"/>
        <end position="114"/>
    </location>
</feature>
<organism evidence="8 9">
    <name type="scientific">Papilio machaon</name>
    <name type="common">Old World swallowtail butterfly</name>
    <dbReference type="NCBI Taxonomy" id="76193"/>
    <lineage>
        <taxon>Eukaryota</taxon>
        <taxon>Metazoa</taxon>
        <taxon>Ecdysozoa</taxon>
        <taxon>Arthropoda</taxon>
        <taxon>Hexapoda</taxon>
        <taxon>Insecta</taxon>
        <taxon>Pterygota</taxon>
        <taxon>Neoptera</taxon>
        <taxon>Endopterygota</taxon>
        <taxon>Lepidoptera</taxon>
        <taxon>Glossata</taxon>
        <taxon>Ditrysia</taxon>
        <taxon>Papilionoidea</taxon>
        <taxon>Papilionidae</taxon>
        <taxon>Papilioninae</taxon>
        <taxon>Papilio</taxon>
    </lineage>
</organism>
<dbReference type="SMART" id="SM00494">
    <property type="entry name" value="ChtBD2"/>
    <property type="match status" value="1"/>
</dbReference>
<dbReference type="InterPro" id="IPR051940">
    <property type="entry name" value="Chitin_bind-dev_reg"/>
</dbReference>
<dbReference type="EMBL" id="KQ459753">
    <property type="protein sequence ID" value="KPJ20164.1"/>
    <property type="molecule type" value="Genomic_DNA"/>
</dbReference>
<dbReference type="Pfam" id="PF01607">
    <property type="entry name" value="CBM_14"/>
    <property type="match status" value="1"/>
</dbReference>
<dbReference type="PANTHER" id="PTHR23301">
    <property type="entry name" value="CHITIN BINDING PERITROPHIN-A"/>
    <property type="match status" value="1"/>
</dbReference>
<evidence type="ECO:0000256" key="5">
    <source>
        <dbReference type="ARBA" id="ARBA00023180"/>
    </source>
</evidence>
<dbReference type="InParanoid" id="A0A0N1PHN2"/>